<feature type="domain" description="Acyltransferase 3" evidence="2">
    <location>
        <begin position="11"/>
        <end position="164"/>
    </location>
</feature>
<evidence type="ECO:0000313" key="3">
    <source>
        <dbReference type="EMBL" id="CRK46922.1"/>
    </source>
</evidence>
<dbReference type="EMBL" id="CVQI01036161">
    <property type="protein sequence ID" value="CRK46922.1"/>
    <property type="molecule type" value="Genomic_DNA"/>
</dbReference>
<proteinExistence type="predicted"/>
<dbReference type="PANTHER" id="PTHR23028:SF134">
    <property type="entry name" value="PUTATIVE (AFU_ORTHOLOGUE AFUA_4G08520)-RELATED"/>
    <property type="match status" value="1"/>
</dbReference>
<reference evidence="4" key="1">
    <citation type="submission" date="2015-05" db="EMBL/GenBank/DDBJ databases">
        <authorList>
            <person name="Fogelqvist Johan"/>
        </authorList>
    </citation>
    <scope>NUCLEOTIDE SEQUENCE [LARGE SCALE GENOMIC DNA]</scope>
</reference>
<name>A0A0G4NKC9_VERLO</name>
<feature type="compositionally biased region" description="Polar residues" evidence="1">
    <location>
        <begin position="212"/>
        <end position="229"/>
    </location>
</feature>
<organism evidence="3 4">
    <name type="scientific">Verticillium longisporum</name>
    <name type="common">Verticillium dahliae var. longisporum</name>
    <dbReference type="NCBI Taxonomy" id="100787"/>
    <lineage>
        <taxon>Eukaryota</taxon>
        <taxon>Fungi</taxon>
        <taxon>Dikarya</taxon>
        <taxon>Ascomycota</taxon>
        <taxon>Pezizomycotina</taxon>
        <taxon>Sordariomycetes</taxon>
        <taxon>Hypocreomycetidae</taxon>
        <taxon>Glomerellales</taxon>
        <taxon>Plectosphaerellaceae</taxon>
        <taxon>Verticillium</taxon>
    </lineage>
</organism>
<dbReference type="InterPro" id="IPR050879">
    <property type="entry name" value="Acyltransferase_3"/>
</dbReference>
<evidence type="ECO:0000256" key="1">
    <source>
        <dbReference type="SAM" id="MobiDB-lite"/>
    </source>
</evidence>
<feature type="region of interest" description="Disordered" evidence="1">
    <location>
        <begin position="212"/>
        <end position="235"/>
    </location>
</feature>
<dbReference type="Proteomes" id="UP000045706">
    <property type="component" value="Unassembled WGS sequence"/>
</dbReference>
<dbReference type="InterPro" id="IPR002656">
    <property type="entry name" value="Acyl_transf_3_dom"/>
</dbReference>
<dbReference type="GO" id="GO:0016747">
    <property type="term" value="F:acyltransferase activity, transferring groups other than amino-acyl groups"/>
    <property type="evidence" value="ECO:0007669"/>
    <property type="project" value="InterPro"/>
</dbReference>
<gene>
    <name evidence="3" type="ORF">BN1723_001197</name>
</gene>
<dbReference type="AlphaFoldDB" id="A0A0G4NKC9"/>
<sequence length="235" mass="26330">MLGIMSFTYRNQRWELFLFYSGMVLAELDLIRGAHSPAPALPILEKTSFKKSAIGGVIWAMLSILALFLMSQPDARCSDTPGWKRLCSMIPTWWQEEGYRYWQSIGAILFVLSVSHSPRWQRFFNTAPIQYFGKISFAMYLVHGPVLHTVGYMIEKRAYSMTGIEGWWYNAGGLERTGEIQPVAAAASGPETTEGRFELGVGDEVLPQWNGRQSQVLTPGSMTSVSGSEYRTPGP</sequence>
<evidence type="ECO:0000313" key="4">
    <source>
        <dbReference type="Proteomes" id="UP000045706"/>
    </source>
</evidence>
<evidence type="ECO:0000259" key="2">
    <source>
        <dbReference type="Pfam" id="PF01757"/>
    </source>
</evidence>
<dbReference type="Pfam" id="PF01757">
    <property type="entry name" value="Acyl_transf_3"/>
    <property type="match status" value="1"/>
</dbReference>
<protein>
    <recommendedName>
        <fullName evidence="2">Acyltransferase 3 domain-containing protein</fullName>
    </recommendedName>
</protein>
<accession>A0A0G4NKC9</accession>
<dbReference type="PANTHER" id="PTHR23028">
    <property type="entry name" value="ACETYLTRANSFERASE"/>
    <property type="match status" value="1"/>
</dbReference>